<organism evidence="1 2">
    <name type="scientific">Leptospira interrogans str. FPW1039</name>
    <dbReference type="NCBI Taxonomy" id="1193040"/>
    <lineage>
        <taxon>Bacteria</taxon>
        <taxon>Pseudomonadati</taxon>
        <taxon>Spirochaetota</taxon>
        <taxon>Spirochaetia</taxon>
        <taxon>Leptospirales</taxon>
        <taxon>Leptospiraceae</taxon>
        <taxon>Leptospira</taxon>
    </lineage>
</organism>
<protein>
    <submittedName>
        <fullName evidence="1">Uncharacterized protein</fullName>
    </submittedName>
</protein>
<evidence type="ECO:0000313" key="2">
    <source>
        <dbReference type="Proteomes" id="UP000012164"/>
    </source>
</evidence>
<evidence type="ECO:0000313" key="1">
    <source>
        <dbReference type="EMBL" id="EMJ38681.1"/>
    </source>
</evidence>
<gene>
    <name evidence="1" type="ORF">LEP1GSC079_2407</name>
</gene>
<comment type="caution">
    <text evidence="1">The sequence shown here is derived from an EMBL/GenBank/DDBJ whole genome shotgun (WGS) entry which is preliminary data.</text>
</comment>
<proteinExistence type="predicted"/>
<accession>A0A0F6IKV6</accession>
<dbReference type="AlphaFoldDB" id="A0A0F6IKV6"/>
<sequence>MWVRFLNRSAKPRLVRVPTFLNRSVKPRLVRVPTDSDSQKFIHKIKYSV</sequence>
<dbReference type="Proteomes" id="UP000012164">
    <property type="component" value="Unassembled WGS sequence"/>
</dbReference>
<name>A0A0F6IKV6_LEPIR</name>
<dbReference type="EMBL" id="AKWR02000015">
    <property type="protein sequence ID" value="EMJ38681.1"/>
    <property type="molecule type" value="Genomic_DNA"/>
</dbReference>
<reference evidence="1 2" key="1">
    <citation type="submission" date="2013-01" db="EMBL/GenBank/DDBJ databases">
        <authorList>
            <person name="Harkins D.M."/>
            <person name="Durkin A.S."/>
            <person name="Brinkac L.M."/>
            <person name="Haft D.H."/>
            <person name="Selengut J.D."/>
            <person name="Sanka R."/>
            <person name="DePew J."/>
            <person name="Purushe J."/>
            <person name="Peacock S.J."/>
            <person name="Thaipadungpanit J."/>
            <person name="Wuthiekanun V.W."/>
            <person name="Day N.P."/>
            <person name="Vinetz J.M."/>
            <person name="Sutton G.G."/>
            <person name="Nierman W.C."/>
            <person name="Fouts D.E."/>
        </authorList>
    </citation>
    <scope>NUCLEOTIDE SEQUENCE [LARGE SCALE GENOMIC DNA]</scope>
    <source>
        <strain evidence="1 2">FPW1039</strain>
    </source>
</reference>